<dbReference type="GeneID" id="54564782"/>
<dbReference type="AlphaFoldDB" id="A0A6A6D0I8"/>
<evidence type="ECO:0000256" key="1">
    <source>
        <dbReference type="ARBA" id="ARBA00004370"/>
    </source>
</evidence>
<evidence type="ECO:0000256" key="3">
    <source>
        <dbReference type="ARBA" id="ARBA00022989"/>
    </source>
</evidence>
<accession>A0A6A6D0I8</accession>
<evidence type="ECO:0000256" key="5">
    <source>
        <dbReference type="SAM" id="Phobius"/>
    </source>
</evidence>
<evidence type="ECO:0000313" key="6">
    <source>
        <dbReference type="EMBL" id="KAF2171672.1"/>
    </source>
</evidence>
<dbReference type="GO" id="GO:0016020">
    <property type="term" value="C:membrane"/>
    <property type="evidence" value="ECO:0007669"/>
    <property type="project" value="UniProtKB-SubCell"/>
</dbReference>
<evidence type="ECO:0000256" key="4">
    <source>
        <dbReference type="ARBA" id="ARBA00023136"/>
    </source>
</evidence>
<comment type="subcellular location">
    <subcellularLocation>
        <location evidence="1">Membrane</location>
    </subcellularLocation>
</comment>
<keyword evidence="2 5" id="KW-0812">Transmembrane</keyword>
<protein>
    <submittedName>
        <fullName evidence="6">Uncharacterized protein</fullName>
    </submittedName>
</protein>
<reference evidence="6" key="1">
    <citation type="journal article" date="2020" name="Stud. Mycol.">
        <title>101 Dothideomycetes genomes: a test case for predicting lifestyles and emergence of pathogens.</title>
        <authorList>
            <person name="Haridas S."/>
            <person name="Albert R."/>
            <person name="Binder M."/>
            <person name="Bloem J."/>
            <person name="Labutti K."/>
            <person name="Salamov A."/>
            <person name="Andreopoulos B."/>
            <person name="Baker S."/>
            <person name="Barry K."/>
            <person name="Bills G."/>
            <person name="Bluhm B."/>
            <person name="Cannon C."/>
            <person name="Castanera R."/>
            <person name="Culley D."/>
            <person name="Daum C."/>
            <person name="Ezra D."/>
            <person name="Gonzalez J."/>
            <person name="Henrissat B."/>
            <person name="Kuo A."/>
            <person name="Liang C."/>
            <person name="Lipzen A."/>
            <person name="Lutzoni F."/>
            <person name="Magnuson J."/>
            <person name="Mondo S."/>
            <person name="Nolan M."/>
            <person name="Ohm R."/>
            <person name="Pangilinan J."/>
            <person name="Park H.-J."/>
            <person name="Ramirez L."/>
            <person name="Alfaro M."/>
            <person name="Sun H."/>
            <person name="Tritt A."/>
            <person name="Yoshinaga Y."/>
            <person name="Zwiers L.-H."/>
            <person name="Turgeon B."/>
            <person name="Goodwin S."/>
            <person name="Spatafora J."/>
            <person name="Crous P."/>
            <person name="Grigoriev I."/>
        </authorList>
    </citation>
    <scope>NUCLEOTIDE SEQUENCE</scope>
    <source>
        <strain evidence="6">ATCC 36951</strain>
    </source>
</reference>
<dbReference type="InterPro" id="IPR023352">
    <property type="entry name" value="MAPEG-like_dom_sf"/>
</dbReference>
<dbReference type="PANTHER" id="PTHR35371:SF2">
    <property type="entry name" value="MAPEG FAMILY PROTEIN"/>
    <property type="match status" value="1"/>
</dbReference>
<keyword evidence="4 5" id="KW-0472">Membrane</keyword>
<evidence type="ECO:0000313" key="7">
    <source>
        <dbReference type="Proteomes" id="UP000799537"/>
    </source>
</evidence>
<dbReference type="OrthoDB" id="2122304at2759"/>
<proteinExistence type="predicted"/>
<dbReference type="SUPFAM" id="SSF161084">
    <property type="entry name" value="MAPEG domain-like"/>
    <property type="match status" value="1"/>
</dbReference>
<sequence length="167" mass="18376">MSTPLTALLGLTPSSPTLGPSYLIFHFIYAYILLSSRPWKLAHKIDHNVSPRDDLTKYGPSAVAKGKLTQRQLDRIRRVENCHANSVENFPLLVAAVVLAHVGGLENSVVNGLGLWYTVVRVGYAGAYIFNERSRGVALLRGVFWWTGNIVCLRVIGMAGKVMNAKI</sequence>
<dbReference type="Proteomes" id="UP000799537">
    <property type="component" value="Unassembled WGS sequence"/>
</dbReference>
<dbReference type="PANTHER" id="PTHR35371">
    <property type="entry name" value="INNER MEMBRANE PROTEIN"/>
    <property type="match status" value="1"/>
</dbReference>
<dbReference type="Gene3D" id="1.20.120.550">
    <property type="entry name" value="Membrane associated eicosanoid/glutathione metabolism-like domain"/>
    <property type="match status" value="1"/>
</dbReference>
<feature type="transmembrane region" description="Helical" evidence="5">
    <location>
        <begin position="17"/>
        <end position="34"/>
    </location>
</feature>
<keyword evidence="7" id="KW-1185">Reference proteome</keyword>
<name>A0A6A6D0I8_ZASCE</name>
<dbReference type="EMBL" id="ML993582">
    <property type="protein sequence ID" value="KAF2171672.1"/>
    <property type="molecule type" value="Genomic_DNA"/>
</dbReference>
<dbReference type="Pfam" id="PF01124">
    <property type="entry name" value="MAPEG"/>
    <property type="match status" value="1"/>
</dbReference>
<organism evidence="6 7">
    <name type="scientific">Zasmidium cellare ATCC 36951</name>
    <dbReference type="NCBI Taxonomy" id="1080233"/>
    <lineage>
        <taxon>Eukaryota</taxon>
        <taxon>Fungi</taxon>
        <taxon>Dikarya</taxon>
        <taxon>Ascomycota</taxon>
        <taxon>Pezizomycotina</taxon>
        <taxon>Dothideomycetes</taxon>
        <taxon>Dothideomycetidae</taxon>
        <taxon>Mycosphaerellales</taxon>
        <taxon>Mycosphaerellaceae</taxon>
        <taxon>Zasmidium</taxon>
    </lineage>
</organism>
<keyword evidence="3 5" id="KW-1133">Transmembrane helix</keyword>
<dbReference type="InterPro" id="IPR001129">
    <property type="entry name" value="Membr-assoc_MAPEG"/>
</dbReference>
<evidence type="ECO:0000256" key="2">
    <source>
        <dbReference type="ARBA" id="ARBA00022692"/>
    </source>
</evidence>
<dbReference type="RefSeq" id="XP_033672561.1">
    <property type="nucleotide sequence ID" value="XM_033811510.1"/>
</dbReference>
<gene>
    <name evidence="6" type="ORF">M409DRAFT_50337</name>
</gene>